<protein>
    <submittedName>
        <fullName evidence="2">Uncharacterized protein</fullName>
    </submittedName>
</protein>
<name>A0A699VUL3_TANCI</name>
<reference evidence="2" key="1">
    <citation type="journal article" date="2019" name="Sci. Rep.">
        <title>Draft genome of Tanacetum cinerariifolium, the natural source of mosquito coil.</title>
        <authorList>
            <person name="Yamashiro T."/>
            <person name="Shiraishi A."/>
            <person name="Satake H."/>
            <person name="Nakayama K."/>
        </authorList>
    </citation>
    <scope>NUCLEOTIDE SEQUENCE</scope>
</reference>
<sequence length="123" mass="13347">MGIPPCKSIVLQSASRKFDLIRCCTIANAKHRLYFLKPSSLLAPVPEVWLSSPFLVASRAANAALTSSLIIACSWALVTDIVVVDGVVTGVVPGFNVVLLFGAIFFNHKKTQYPLDFNIIITQ</sequence>
<feature type="non-terminal residue" evidence="2">
    <location>
        <position position="123"/>
    </location>
</feature>
<evidence type="ECO:0000313" key="2">
    <source>
        <dbReference type="EMBL" id="GFD37188.1"/>
    </source>
</evidence>
<dbReference type="AlphaFoldDB" id="A0A699VUL3"/>
<organism evidence="2">
    <name type="scientific">Tanacetum cinerariifolium</name>
    <name type="common">Dalmatian daisy</name>
    <name type="synonym">Chrysanthemum cinerariifolium</name>
    <dbReference type="NCBI Taxonomy" id="118510"/>
    <lineage>
        <taxon>Eukaryota</taxon>
        <taxon>Viridiplantae</taxon>
        <taxon>Streptophyta</taxon>
        <taxon>Embryophyta</taxon>
        <taxon>Tracheophyta</taxon>
        <taxon>Spermatophyta</taxon>
        <taxon>Magnoliopsida</taxon>
        <taxon>eudicotyledons</taxon>
        <taxon>Gunneridae</taxon>
        <taxon>Pentapetalae</taxon>
        <taxon>asterids</taxon>
        <taxon>campanulids</taxon>
        <taxon>Asterales</taxon>
        <taxon>Asteraceae</taxon>
        <taxon>Asteroideae</taxon>
        <taxon>Anthemideae</taxon>
        <taxon>Anthemidinae</taxon>
        <taxon>Tanacetum</taxon>
    </lineage>
</organism>
<keyword evidence="1" id="KW-0812">Transmembrane</keyword>
<dbReference type="EMBL" id="BKCJ011482180">
    <property type="protein sequence ID" value="GFD37188.1"/>
    <property type="molecule type" value="Genomic_DNA"/>
</dbReference>
<evidence type="ECO:0000256" key="1">
    <source>
        <dbReference type="SAM" id="Phobius"/>
    </source>
</evidence>
<proteinExistence type="predicted"/>
<keyword evidence="1" id="KW-0472">Membrane</keyword>
<comment type="caution">
    <text evidence="2">The sequence shown here is derived from an EMBL/GenBank/DDBJ whole genome shotgun (WGS) entry which is preliminary data.</text>
</comment>
<gene>
    <name evidence="2" type="ORF">Tci_909157</name>
</gene>
<feature type="transmembrane region" description="Helical" evidence="1">
    <location>
        <begin position="84"/>
        <end position="106"/>
    </location>
</feature>
<accession>A0A699VUL3</accession>
<keyword evidence="1" id="KW-1133">Transmembrane helix</keyword>
<feature type="transmembrane region" description="Helical" evidence="1">
    <location>
        <begin position="60"/>
        <end position="78"/>
    </location>
</feature>